<dbReference type="InterPro" id="IPR050499">
    <property type="entry name" value="PEP-utilizing_PTS_enzyme"/>
</dbReference>
<keyword evidence="4" id="KW-0808">Transferase</keyword>
<dbReference type="Gene3D" id="1.10.274.10">
    <property type="entry name" value="PtsI, HPr-binding domain"/>
    <property type="match status" value="1"/>
</dbReference>
<keyword evidence="5" id="KW-0479">Metal-binding</keyword>
<evidence type="ECO:0000256" key="1">
    <source>
        <dbReference type="ARBA" id="ARBA00001946"/>
    </source>
</evidence>
<dbReference type="SUPFAM" id="SSF47831">
    <property type="entry name" value="Enzyme I of the PEP:sugar phosphotransferase system HPr-binding (sub)domain"/>
    <property type="match status" value="1"/>
</dbReference>
<name>A0ABS5L7M6_9ACTN</name>
<comment type="cofactor">
    <cofactor evidence="1">
        <name>Mg(2+)</name>
        <dbReference type="ChEBI" id="CHEBI:18420"/>
    </cofactor>
</comment>
<dbReference type="EMBL" id="JAAFYZ010000362">
    <property type="protein sequence ID" value="MBS2554373.1"/>
    <property type="molecule type" value="Genomic_DNA"/>
</dbReference>
<gene>
    <name evidence="13" type="ORF">KGQ19_46710</name>
</gene>
<dbReference type="Pfam" id="PF00391">
    <property type="entry name" value="PEP-utilizers"/>
    <property type="match status" value="1"/>
</dbReference>
<dbReference type="InterPro" id="IPR040442">
    <property type="entry name" value="Pyrv_kinase-like_dom_sf"/>
</dbReference>
<dbReference type="SUPFAM" id="SSF51621">
    <property type="entry name" value="Phosphoenolpyruvate/pyruvate domain"/>
    <property type="match status" value="1"/>
</dbReference>
<dbReference type="PROSITE" id="PS00370">
    <property type="entry name" value="PEP_ENZYMES_PHOS_SITE"/>
    <property type="match status" value="1"/>
</dbReference>
<accession>A0ABS5L7M6</accession>
<evidence type="ECO:0000256" key="3">
    <source>
        <dbReference type="ARBA" id="ARBA00016544"/>
    </source>
</evidence>
<dbReference type="Pfam" id="PF02896">
    <property type="entry name" value="PEP-utilizers_C"/>
    <property type="match status" value="1"/>
</dbReference>
<evidence type="ECO:0000256" key="5">
    <source>
        <dbReference type="ARBA" id="ARBA00022723"/>
    </source>
</evidence>
<dbReference type="InterPro" id="IPR008731">
    <property type="entry name" value="PTS_EIN"/>
</dbReference>
<dbReference type="PANTHER" id="PTHR46244:SF3">
    <property type="entry name" value="PHOSPHOENOLPYRUVATE-PROTEIN PHOSPHOTRANSFERASE"/>
    <property type="match status" value="1"/>
</dbReference>
<sequence length="593" mass="60715">MTRLTYVGQSASGGTALGVLRHTDVVPAALGQRGSGDVGGAGGPGDADGVGGPGAAGADPVAEVTDAFDAVAEQLAGLARTLRDSGQTDLADIVEVDGYIAQDQELRGAALRQVRAGEPASRAVVQAVQEYGTMLAALDDPMLAERAADVRQVGRRVLAHLAGAGTGAGAGAGAGAASAAPDGPVVLVAHEIGAADLLEYGDLVVAAVSLVGGPNSHASIIARSLGIPLVLGVSPAVLNHPDGTEVLIEAEGPSVVVDPEPGERQAAVAVMAAARRRREVLAAERDLPSQTLDGRAVALRANVATAIETKAANNANADGVGLLRTELPFLDTHKWPTADQHTAVLTPILSKLAGKPVTVRTLDFADDKFPPLLADKAVDGHLGRGLPYMLAAPQAFANQFRAILTAGAACDLRIMIPMVATVDELASCARILAEVATELGVPTPPIGAMIELPEAVEIASELAGQAGFFSIGSNDLTSQVLRLDRRDPAVSPALAAHPRVLQAIARTVTAAHERGLKVSVCGDAAAHPLVVPLLIGVGCDVLSVAPAALDEVRVRIRRLDARVCAEVAAEAMGFETLESVQRVVRQRCWPEMP</sequence>
<dbReference type="InterPro" id="IPR036618">
    <property type="entry name" value="PtsI_HPr-bd_sf"/>
</dbReference>
<proteinExistence type="inferred from homology"/>
<dbReference type="RefSeq" id="WP_212021758.1">
    <property type="nucleotide sequence ID" value="NZ_JAAFYZ010000362.1"/>
</dbReference>
<comment type="similarity">
    <text evidence="2">Belongs to the PEP-utilizing enzyme family.</text>
</comment>
<dbReference type="Gene3D" id="3.50.30.10">
    <property type="entry name" value="Phosphohistidine domain"/>
    <property type="match status" value="1"/>
</dbReference>
<dbReference type="Proteomes" id="UP000730482">
    <property type="component" value="Unassembled WGS sequence"/>
</dbReference>
<dbReference type="PANTHER" id="PTHR46244">
    <property type="entry name" value="PHOSPHOENOLPYRUVATE-PROTEIN PHOSPHOTRANSFERASE"/>
    <property type="match status" value="1"/>
</dbReference>
<evidence type="ECO:0000256" key="7">
    <source>
        <dbReference type="ARBA" id="ARBA00022842"/>
    </source>
</evidence>
<protein>
    <recommendedName>
        <fullName evidence="3">Phosphoenolpyruvate-protein phosphotransferase</fullName>
    </recommendedName>
    <alternativeName>
        <fullName evidence="8">Phosphotransferase system, enzyme I</fullName>
    </alternativeName>
</protein>
<organism evidence="13 14">
    <name type="scientific">Catenulispora pinistramenti</name>
    <dbReference type="NCBI Taxonomy" id="2705254"/>
    <lineage>
        <taxon>Bacteria</taxon>
        <taxon>Bacillati</taxon>
        <taxon>Actinomycetota</taxon>
        <taxon>Actinomycetes</taxon>
        <taxon>Catenulisporales</taxon>
        <taxon>Catenulisporaceae</taxon>
        <taxon>Catenulispora</taxon>
    </lineage>
</organism>
<keyword evidence="6" id="KW-0418">Kinase</keyword>
<feature type="domain" description="Phosphotransferase system enzyme I N-terminal" evidence="12">
    <location>
        <begin position="61"/>
        <end position="146"/>
    </location>
</feature>
<evidence type="ECO:0000256" key="8">
    <source>
        <dbReference type="ARBA" id="ARBA00033235"/>
    </source>
</evidence>
<evidence type="ECO:0000313" key="14">
    <source>
        <dbReference type="Proteomes" id="UP000730482"/>
    </source>
</evidence>
<dbReference type="SUPFAM" id="SSF52009">
    <property type="entry name" value="Phosphohistidine domain"/>
    <property type="match status" value="1"/>
</dbReference>
<evidence type="ECO:0000313" key="13">
    <source>
        <dbReference type="EMBL" id="MBS2554373.1"/>
    </source>
</evidence>
<feature type="compositionally biased region" description="Gly residues" evidence="9">
    <location>
        <begin position="33"/>
        <end position="55"/>
    </location>
</feature>
<dbReference type="InterPro" id="IPR000121">
    <property type="entry name" value="PEP_util_C"/>
</dbReference>
<evidence type="ECO:0000259" key="12">
    <source>
        <dbReference type="Pfam" id="PF05524"/>
    </source>
</evidence>
<dbReference type="Pfam" id="PF05524">
    <property type="entry name" value="PEP-utilisers_N"/>
    <property type="match status" value="1"/>
</dbReference>
<feature type="domain" description="PEP-utilising enzyme C-terminal" evidence="11">
    <location>
        <begin position="281"/>
        <end position="560"/>
    </location>
</feature>
<evidence type="ECO:0000256" key="6">
    <source>
        <dbReference type="ARBA" id="ARBA00022777"/>
    </source>
</evidence>
<feature type="region of interest" description="Disordered" evidence="9">
    <location>
        <begin position="30"/>
        <end position="56"/>
    </location>
</feature>
<keyword evidence="14" id="KW-1185">Reference proteome</keyword>
<evidence type="ECO:0000256" key="9">
    <source>
        <dbReference type="SAM" id="MobiDB-lite"/>
    </source>
</evidence>
<evidence type="ECO:0000259" key="10">
    <source>
        <dbReference type="Pfam" id="PF00391"/>
    </source>
</evidence>
<dbReference type="PRINTS" id="PR01736">
    <property type="entry name" value="PHPHTRNFRASE"/>
</dbReference>
<reference evidence="13 14" key="1">
    <citation type="submission" date="2020-02" db="EMBL/GenBank/DDBJ databases">
        <title>Acidophilic actinobacteria isolated from forest soil.</title>
        <authorList>
            <person name="Golinska P."/>
        </authorList>
    </citation>
    <scope>NUCLEOTIDE SEQUENCE [LARGE SCALE GENOMIC DNA]</scope>
    <source>
        <strain evidence="13 14">NL8</strain>
    </source>
</reference>
<keyword evidence="7" id="KW-0460">Magnesium</keyword>
<dbReference type="InterPro" id="IPR008279">
    <property type="entry name" value="PEP-util_enz_mobile_dom"/>
</dbReference>
<dbReference type="InterPro" id="IPR036637">
    <property type="entry name" value="Phosphohistidine_dom_sf"/>
</dbReference>
<evidence type="ECO:0000256" key="2">
    <source>
        <dbReference type="ARBA" id="ARBA00007837"/>
    </source>
</evidence>
<feature type="domain" description="PEP-utilising enzyme mobile" evidence="10">
    <location>
        <begin position="184"/>
        <end position="250"/>
    </location>
</feature>
<evidence type="ECO:0000256" key="4">
    <source>
        <dbReference type="ARBA" id="ARBA00022679"/>
    </source>
</evidence>
<evidence type="ECO:0000259" key="11">
    <source>
        <dbReference type="Pfam" id="PF02896"/>
    </source>
</evidence>
<dbReference type="Gene3D" id="3.20.20.60">
    <property type="entry name" value="Phosphoenolpyruvate-binding domains"/>
    <property type="match status" value="1"/>
</dbReference>
<dbReference type="InterPro" id="IPR018274">
    <property type="entry name" value="PEP_util_AS"/>
</dbReference>
<comment type="caution">
    <text evidence="13">The sequence shown here is derived from an EMBL/GenBank/DDBJ whole genome shotgun (WGS) entry which is preliminary data.</text>
</comment>
<dbReference type="InterPro" id="IPR015813">
    <property type="entry name" value="Pyrv/PenolPyrv_kinase-like_dom"/>
</dbReference>